<keyword evidence="4" id="KW-0378">Hydrolase</keyword>
<evidence type="ECO:0000256" key="1">
    <source>
        <dbReference type="ARBA" id="ARBA00022722"/>
    </source>
</evidence>
<evidence type="ECO:0000256" key="5">
    <source>
        <dbReference type="ARBA" id="ARBA00023204"/>
    </source>
</evidence>
<dbReference type="EMBL" id="CP159872">
    <property type="protein sequence ID" value="XCM79390.1"/>
    <property type="molecule type" value="Genomic_DNA"/>
</dbReference>
<dbReference type="InterPro" id="IPR004603">
    <property type="entry name" value="DNA_mismatch_endonuc_vsr"/>
</dbReference>
<dbReference type="GO" id="GO:0016787">
    <property type="term" value="F:hydrolase activity"/>
    <property type="evidence" value="ECO:0007669"/>
    <property type="project" value="UniProtKB-KW"/>
</dbReference>
<evidence type="ECO:0000256" key="6">
    <source>
        <dbReference type="ARBA" id="ARBA00029466"/>
    </source>
</evidence>
<dbReference type="SUPFAM" id="SSF52980">
    <property type="entry name" value="Restriction endonuclease-like"/>
    <property type="match status" value="1"/>
</dbReference>
<evidence type="ECO:0000256" key="4">
    <source>
        <dbReference type="ARBA" id="ARBA00022801"/>
    </source>
</evidence>
<evidence type="ECO:0000256" key="2">
    <source>
        <dbReference type="ARBA" id="ARBA00022759"/>
    </source>
</evidence>
<reference evidence="8" key="1">
    <citation type="submission" date="2024-06" db="EMBL/GenBank/DDBJ databases">
        <title>The genome sequences of Kitasatospora sp. strain HUAS MG31.</title>
        <authorList>
            <person name="Mo P."/>
        </authorList>
    </citation>
    <scope>NUCLEOTIDE SEQUENCE</scope>
    <source>
        <strain evidence="8">HUAS MG31</strain>
    </source>
</reference>
<feature type="region of interest" description="Disordered" evidence="7">
    <location>
        <begin position="1"/>
        <end position="43"/>
    </location>
</feature>
<feature type="compositionally biased region" description="Basic and acidic residues" evidence="7">
    <location>
        <begin position="1"/>
        <end position="14"/>
    </location>
</feature>
<dbReference type="Pfam" id="PF03852">
    <property type="entry name" value="Vsr"/>
    <property type="match status" value="1"/>
</dbReference>
<protein>
    <submittedName>
        <fullName evidence="8">Very short patch repair endonuclease</fullName>
    </submittedName>
</protein>
<keyword evidence="1" id="KW-0540">Nuclease</keyword>
<comment type="similarity">
    <text evidence="6">Belongs to the Vsr family.</text>
</comment>
<dbReference type="AlphaFoldDB" id="A0AAU8JU53"/>
<dbReference type="CDD" id="cd00221">
    <property type="entry name" value="Vsr"/>
    <property type="match status" value="1"/>
</dbReference>
<dbReference type="KEGG" id="kcm:ABWK59_10835"/>
<keyword evidence="2 8" id="KW-0255">Endonuclease</keyword>
<keyword evidence="3" id="KW-0227">DNA damage</keyword>
<evidence type="ECO:0000313" key="8">
    <source>
        <dbReference type="EMBL" id="XCM79390.1"/>
    </source>
</evidence>
<evidence type="ECO:0000256" key="3">
    <source>
        <dbReference type="ARBA" id="ARBA00022763"/>
    </source>
</evidence>
<dbReference type="NCBIfam" id="TIGR00632">
    <property type="entry name" value="vsr"/>
    <property type="match status" value="1"/>
</dbReference>
<sequence length="259" mass="29052">MAEKNTSRSLEKAAPDQSWRPRRGLSRAQLSREQDRAAGGAGRRLVDAGAGRLRLATVVLSRSGRTGRVRVSLRWPVDGRSKRVPLGEVDRPTRAENLRQGWRLAAASGLLSSAPVAEDSWASSPGTRKSMQGNRGKNTKPELRLRSLLHREGLRYRVSIRPVPTLRRTADIVFTKVKVAVFVDGCYWHGCAEHRSVPETNRDFWTEKIEGNKARDAETVRLLEQAGWKVLRIWEHVPAEEAARLVIETVAAARLRSMR</sequence>
<gene>
    <name evidence="8" type="ORF">ABWK59_10835</name>
</gene>
<dbReference type="GO" id="GO:0004519">
    <property type="term" value="F:endonuclease activity"/>
    <property type="evidence" value="ECO:0007669"/>
    <property type="project" value="UniProtKB-KW"/>
</dbReference>
<name>A0AAU8JU53_9ACTN</name>
<dbReference type="RefSeq" id="WP_354640007.1">
    <property type="nucleotide sequence ID" value="NZ_CP159872.1"/>
</dbReference>
<dbReference type="GO" id="GO:0006298">
    <property type="term" value="P:mismatch repair"/>
    <property type="evidence" value="ECO:0007669"/>
    <property type="project" value="InterPro"/>
</dbReference>
<accession>A0AAU8JU53</accession>
<evidence type="ECO:0000256" key="7">
    <source>
        <dbReference type="SAM" id="MobiDB-lite"/>
    </source>
</evidence>
<feature type="compositionally biased region" description="Polar residues" evidence="7">
    <location>
        <begin position="121"/>
        <end position="136"/>
    </location>
</feature>
<organism evidence="8">
    <name type="scientific">Kitasatospora camelliae</name>
    <dbReference type="NCBI Taxonomy" id="3156397"/>
    <lineage>
        <taxon>Bacteria</taxon>
        <taxon>Bacillati</taxon>
        <taxon>Actinomycetota</taxon>
        <taxon>Actinomycetes</taxon>
        <taxon>Kitasatosporales</taxon>
        <taxon>Streptomycetaceae</taxon>
        <taxon>Kitasatospora</taxon>
    </lineage>
</organism>
<dbReference type="InterPro" id="IPR011335">
    <property type="entry name" value="Restrct_endonuc-II-like"/>
</dbReference>
<keyword evidence="5" id="KW-0234">DNA repair</keyword>
<dbReference type="Gene3D" id="3.40.960.10">
    <property type="entry name" value="VSR Endonuclease"/>
    <property type="match status" value="1"/>
</dbReference>
<proteinExistence type="inferred from homology"/>
<feature type="region of interest" description="Disordered" evidence="7">
    <location>
        <begin position="116"/>
        <end position="141"/>
    </location>
</feature>